<protein>
    <submittedName>
        <fullName evidence="1">Uncharacterized protein</fullName>
    </submittedName>
</protein>
<dbReference type="EMBL" id="CP019475">
    <property type="protein sequence ID" value="UQC79778.1"/>
    <property type="molecule type" value="Genomic_DNA"/>
</dbReference>
<evidence type="ECO:0000313" key="2">
    <source>
        <dbReference type="Proteomes" id="UP000830671"/>
    </source>
</evidence>
<evidence type="ECO:0000313" key="1">
    <source>
        <dbReference type="EMBL" id="UQC79778.1"/>
    </source>
</evidence>
<dbReference type="GeneID" id="73339276"/>
<gene>
    <name evidence="1" type="ORF">CLUP02_05258</name>
</gene>
<proteinExistence type="predicted"/>
<dbReference type="KEGG" id="clup:CLUP02_05258"/>
<accession>A0A9Q8WDI9</accession>
<keyword evidence="2" id="KW-1185">Reference proteome</keyword>
<dbReference type="AlphaFoldDB" id="A0A9Q8WDI9"/>
<organism evidence="1 2">
    <name type="scientific">Colletotrichum lupini</name>
    <dbReference type="NCBI Taxonomy" id="145971"/>
    <lineage>
        <taxon>Eukaryota</taxon>
        <taxon>Fungi</taxon>
        <taxon>Dikarya</taxon>
        <taxon>Ascomycota</taxon>
        <taxon>Pezizomycotina</taxon>
        <taxon>Sordariomycetes</taxon>
        <taxon>Hypocreomycetidae</taxon>
        <taxon>Glomerellales</taxon>
        <taxon>Glomerellaceae</taxon>
        <taxon>Colletotrichum</taxon>
        <taxon>Colletotrichum acutatum species complex</taxon>
    </lineage>
</organism>
<reference evidence="1" key="1">
    <citation type="journal article" date="2021" name="Mol. Plant Microbe Interact.">
        <title>Complete Genome Sequence of the Plant-Pathogenic Fungus Colletotrichum lupini.</title>
        <authorList>
            <person name="Baroncelli R."/>
            <person name="Pensec F."/>
            <person name="Da Lio D."/>
            <person name="Boufleur T."/>
            <person name="Vicente I."/>
            <person name="Sarrocco S."/>
            <person name="Picot A."/>
            <person name="Baraldi E."/>
            <person name="Sukno S."/>
            <person name="Thon M."/>
            <person name="Le Floch G."/>
        </authorList>
    </citation>
    <scope>NUCLEOTIDE SEQUENCE</scope>
    <source>
        <strain evidence="1">IMI 504893</strain>
    </source>
</reference>
<sequence length="42" mass="4653">MSNPVVISEVYLPSDGEMGRLGLGLMRVQTPDELTEYLSRAQ</sequence>
<dbReference type="Proteomes" id="UP000830671">
    <property type="component" value="Chromosome 3"/>
</dbReference>
<name>A0A9Q8WDI9_9PEZI</name>
<dbReference type="RefSeq" id="XP_049141409.1">
    <property type="nucleotide sequence ID" value="XM_049284266.1"/>
</dbReference>